<dbReference type="OrthoDB" id="6077919at2759"/>
<feature type="domain" description="C2H2-type" evidence="9">
    <location>
        <begin position="457"/>
        <end position="484"/>
    </location>
</feature>
<dbReference type="PANTHER" id="PTHR16515">
    <property type="entry name" value="PR DOMAIN ZINC FINGER PROTEIN"/>
    <property type="match status" value="1"/>
</dbReference>
<dbReference type="GO" id="GO:0010468">
    <property type="term" value="P:regulation of gene expression"/>
    <property type="evidence" value="ECO:0007669"/>
    <property type="project" value="TreeGrafter"/>
</dbReference>
<evidence type="ECO:0000256" key="2">
    <source>
        <dbReference type="ARBA" id="ARBA00022723"/>
    </source>
</evidence>
<reference evidence="10" key="1">
    <citation type="submission" date="2021-10" db="EMBL/GenBank/DDBJ databases">
        <title>Tropical sea cucumber genome reveals ecological adaptation and Cuvierian tubules defense mechanism.</title>
        <authorList>
            <person name="Chen T."/>
        </authorList>
    </citation>
    <scope>NUCLEOTIDE SEQUENCE</scope>
    <source>
        <strain evidence="10">Nanhai2018</strain>
        <tissue evidence="10">Muscle</tissue>
    </source>
</reference>
<comment type="subcellular location">
    <subcellularLocation>
        <location evidence="1">Nucleus</location>
    </subcellularLocation>
</comment>
<sequence length="536" mass="61418">MSVRDSETESDITPNIEEGGVAKIEGGTDDQETGADPISDNIRTDPDSENGQMVTNSLQVQQRGIVNQLMDISRLSADSVVVLDESNKVDSALFKALKGMGAQLSGNESEASKCERLSEPSQTLAKVSSGSFTDPQLKPDPVLLVNTPAMIKYRKHKNEEYLKRLRKLHDKSASDCIICEYCGAVLNSKNLANHIAAFHTVDTHERRYQCEVCGNLYLRHENLQRHLSTHSGAKVCCGHCGKSFQHQYSLKAHEKTHWEIPPSLPVRKPKYRTLDPKTRRPRDKRQSETNQQEVDPIVRRSKQVSCQMCGKTVSCKSLCRHLRTVHKVINEASRSRSKKSSEETCITCGKTVSRRYLKRHLRIHSETGPRQENRLVACEICGKVLRKASMRNHLGTHNPKMSKCEICGKVIRNGSKYSHAKLHTDKREHACSYCDFRFHFRSSLVTHLRRHTKERPIPCRYCEQTFSRYETRNIHERLHTGERPYKCEVCHKAWRNRATYSHHMQKYHPKLPMQRKLWPPPIQSDVQQVIKCNPGK</sequence>
<dbReference type="InterPro" id="IPR013087">
    <property type="entry name" value="Znf_C2H2_type"/>
</dbReference>
<dbReference type="PROSITE" id="PS00028">
    <property type="entry name" value="ZINC_FINGER_C2H2_1"/>
    <property type="match status" value="5"/>
</dbReference>
<evidence type="ECO:0000256" key="4">
    <source>
        <dbReference type="ARBA" id="ARBA00022771"/>
    </source>
</evidence>
<protein>
    <submittedName>
        <fullName evidence="10">Zinc finger protein 57</fullName>
    </submittedName>
</protein>
<evidence type="ECO:0000256" key="8">
    <source>
        <dbReference type="SAM" id="MobiDB-lite"/>
    </source>
</evidence>
<evidence type="ECO:0000313" key="10">
    <source>
        <dbReference type="EMBL" id="KAJ8040117.1"/>
    </source>
</evidence>
<dbReference type="AlphaFoldDB" id="A0A9Q1C851"/>
<dbReference type="Proteomes" id="UP001152320">
    <property type="component" value="Chromosome 6"/>
</dbReference>
<proteinExistence type="predicted"/>
<organism evidence="10 11">
    <name type="scientific">Holothuria leucospilota</name>
    <name type="common">Black long sea cucumber</name>
    <name type="synonym">Mertensiothuria leucospilota</name>
    <dbReference type="NCBI Taxonomy" id="206669"/>
    <lineage>
        <taxon>Eukaryota</taxon>
        <taxon>Metazoa</taxon>
        <taxon>Echinodermata</taxon>
        <taxon>Eleutherozoa</taxon>
        <taxon>Echinozoa</taxon>
        <taxon>Holothuroidea</taxon>
        <taxon>Aspidochirotacea</taxon>
        <taxon>Aspidochirotida</taxon>
        <taxon>Holothuriidae</taxon>
        <taxon>Holothuria</taxon>
    </lineage>
</organism>
<accession>A0A9Q1C851</accession>
<evidence type="ECO:0000256" key="1">
    <source>
        <dbReference type="ARBA" id="ARBA00004123"/>
    </source>
</evidence>
<feature type="domain" description="C2H2-type" evidence="9">
    <location>
        <begin position="429"/>
        <end position="456"/>
    </location>
</feature>
<keyword evidence="11" id="KW-1185">Reference proteome</keyword>
<feature type="region of interest" description="Disordered" evidence="8">
    <location>
        <begin position="1"/>
        <end position="52"/>
    </location>
</feature>
<keyword evidence="6" id="KW-0539">Nucleus</keyword>
<keyword evidence="4 7" id="KW-0863">Zinc-finger</keyword>
<dbReference type="Gene3D" id="3.30.160.60">
    <property type="entry name" value="Classic Zinc Finger"/>
    <property type="match status" value="6"/>
</dbReference>
<comment type="caution">
    <text evidence="10">The sequence shown here is derived from an EMBL/GenBank/DDBJ whole genome shotgun (WGS) entry which is preliminary data.</text>
</comment>
<keyword evidence="3" id="KW-0677">Repeat</keyword>
<dbReference type="GO" id="GO:0005634">
    <property type="term" value="C:nucleus"/>
    <property type="evidence" value="ECO:0007669"/>
    <property type="project" value="UniProtKB-SubCell"/>
</dbReference>
<gene>
    <name evidence="10" type="ORF">HOLleu_14323</name>
</gene>
<dbReference type="GO" id="GO:0008270">
    <property type="term" value="F:zinc ion binding"/>
    <property type="evidence" value="ECO:0007669"/>
    <property type="project" value="UniProtKB-KW"/>
</dbReference>
<dbReference type="PANTHER" id="PTHR16515:SF49">
    <property type="entry name" value="GASTRULA ZINC FINGER PROTEIN XLCGF49.1-LIKE-RELATED"/>
    <property type="match status" value="1"/>
</dbReference>
<evidence type="ECO:0000256" key="5">
    <source>
        <dbReference type="ARBA" id="ARBA00022833"/>
    </source>
</evidence>
<evidence type="ECO:0000256" key="7">
    <source>
        <dbReference type="PROSITE-ProRule" id="PRU00042"/>
    </source>
</evidence>
<dbReference type="SMART" id="SM00355">
    <property type="entry name" value="ZnF_C2H2"/>
    <property type="match status" value="10"/>
</dbReference>
<dbReference type="EMBL" id="JAIZAY010000006">
    <property type="protein sequence ID" value="KAJ8040117.1"/>
    <property type="molecule type" value="Genomic_DNA"/>
</dbReference>
<dbReference type="PROSITE" id="PS50157">
    <property type="entry name" value="ZINC_FINGER_C2H2_2"/>
    <property type="match status" value="5"/>
</dbReference>
<feature type="region of interest" description="Disordered" evidence="8">
    <location>
        <begin position="261"/>
        <end position="295"/>
    </location>
</feature>
<feature type="domain" description="C2H2-type" evidence="9">
    <location>
        <begin position="235"/>
        <end position="262"/>
    </location>
</feature>
<feature type="domain" description="C2H2-type" evidence="9">
    <location>
        <begin position="208"/>
        <end position="235"/>
    </location>
</feature>
<evidence type="ECO:0000256" key="3">
    <source>
        <dbReference type="ARBA" id="ARBA00022737"/>
    </source>
</evidence>
<dbReference type="SUPFAM" id="SSF57667">
    <property type="entry name" value="beta-beta-alpha zinc fingers"/>
    <property type="match status" value="3"/>
</dbReference>
<dbReference type="Pfam" id="PF00096">
    <property type="entry name" value="zf-C2H2"/>
    <property type="match status" value="1"/>
</dbReference>
<evidence type="ECO:0000256" key="6">
    <source>
        <dbReference type="ARBA" id="ARBA00023242"/>
    </source>
</evidence>
<keyword evidence="5" id="KW-0862">Zinc</keyword>
<dbReference type="InterPro" id="IPR036236">
    <property type="entry name" value="Znf_C2H2_sf"/>
</dbReference>
<dbReference type="InterPro" id="IPR050331">
    <property type="entry name" value="Zinc_finger"/>
</dbReference>
<evidence type="ECO:0000313" key="11">
    <source>
        <dbReference type="Proteomes" id="UP001152320"/>
    </source>
</evidence>
<dbReference type="FunFam" id="3.30.160.60:FF:000446">
    <property type="entry name" value="Zinc finger protein"/>
    <property type="match status" value="1"/>
</dbReference>
<name>A0A9Q1C851_HOLLE</name>
<evidence type="ECO:0000259" key="9">
    <source>
        <dbReference type="PROSITE" id="PS50157"/>
    </source>
</evidence>
<keyword evidence="2" id="KW-0479">Metal-binding</keyword>
<feature type="domain" description="C2H2-type" evidence="9">
    <location>
        <begin position="485"/>
        <end position="508"/>
    </location>
</feature>